<name>A0A9P3Q124_LYOSH</name>
<sequence length="88" mass="10071">MVVNFSLIDRSWDLGILAHTQMSFFELTTPEDKFFRASGARGNHTAHPRSHRAYFAVRCRLFICERNNQLVCPGPHPYNSPSYWGGSV</sequence>
<organism evidence="1 2">
    <name type="scientific">Lyophyllum shimeji</name>
    <name type="common">Hon-shimeji</name>
    <name type="synonym">Tricholoma shimeji</name>
    <dbReference type="NCBI Taxonomy" id="47721"/>
    <lineage>
        <taxon>Eukaryota</taxon>
        <taxon>Fungi</taxon>
        <taxon>Dikarya</taxon>
        <taxon>Basidiomycota</taxon>
        <taxon>Agaricomycotina</taxon>
        <taxon>Agaricomycetes</taxon>
        <taxon>Agaricomycetidae</taxon>
        <taxon>Agaricales</taxon>
        <taxon>Tricholomatineae</taxon>
        <taxon>Lyophyllaceae</taxon>
        <taxon>Lyophyllum</taxon>
    </lineage>
</organism>
<keyword evidence="2" id="KW-1185">Reference proteome</keyword>
<gene>
    <name evidence="1" type="ORF">LshimejAT787_2600130</name>
</gene>
<dbReference type="EMBL" id="BRPK01000026">
    <property type="protein sequence ID" value="GLB45680.1"/>
    <property type="molecule type" value="Genomic_DNA"/>
</dbReference>
<evidence type="ECO:0000313" key="2">
    <source>
        <dbReference type="Proteomes" id="UP001063166"/>
    </source>
</evidence>
<dbReference type="AlphaFoldDB" id="A0A9P3Q124"/>
<reference evidence="1" key="1">
    <citation type="submission" date="2022-07" db="EMBL/GenBank/DDBJ databases">
        <title>The genome of Lyophyllum shimeji provides insight into the initial evolution of ectomycorrhizal fungal genome.</title>
        <authorList>
            <person name="Kobayashi Y."/>
            <person name="Shibata T."/>
            <person name="Hirakawa H."/>
            <person name="Shigenobu S."/>
            <person name="Nishiyama T."/>
            <person name="Yamada A."/>
            <person name="Hasebe M."/>
            <person name="Kawaguchi M."/>
        </authorList>
    </citation>
    <scope>NUCLEOTIDE SEQUENCE</scope>
    <source>
        <strain evidence="1">AT787</strain>
    </source>
</reference>
<dbReference type="Proteomes" id="UP001063166">
    <property type="component" value="Unassembled WGS sequence"/>
</dbReference>
<accession>A0A9P3Q124</accession>
<protein>
    <submittedName>
        <fullName evidence="1">Uncharacterized protein</fullName>
    </submittedName>
</protein>
<evidence type="ECO:0000313" key="1">
    <source>
        <dbReference type="EMBL" id="GLB45680.1"/>
    </source>
</evidence>
<comment type="caution">
    <text evidence="1">The sequence shown here is derived from an EMBL/GenBank/DDBJ whole genome shotgun (WGS) entry which is preliminary data.</text>
</comment>
<proteinExistence type="predicted"/>